<protein>
    <recommendedName>
        <fullName evidence="7">Proteinase inhibitor I42 chagasin domain-containing protein</fullName>
    </recommendedName>
</protein>
<dbReference type="KEGG" id="sgs:AVL59_42280"/>
<keyword evidence="2" id="KW-0732">Signal</keyword>
<evidence type="ECO:0000313" key="5">
    <source>
        <dbReference type="Proteomes" id="UP000092659"/>
    </source>
</evidence>
<accession>A0A1B1B976</accession>
<dbReference type="STRING" id="68214.AVL59_42280"/>
<organism evidence="3 5">
    <name type="scientific">Streptomyces griseochromogenes</name>
    <dbReference type="NCBI Taxonomy" id="68214"/>
    <lineage>
        <taxon>Bacteria</taxon>
        <taxon>Bacillati</taxon>
        <taxon>Actinomycetota</taxon>
        <taxon>Actinomycetes</taxon>
        <taxon>Kitasatosporales</taxon>
        <taxon>Streptomycetaceae</taxon>
        <taxon>Streptomyces</taxon>
    </lineage>
</organism>
<feature type="compositionally biased region" description="Low complexity" evidence="1">
    <location>
        <begin position="30"/>
        <end position="41"/>
    </location>
</feature>
<evidence type="ECO:0000313" key="3">
    <source>
        <dbReference type="EMBL" id="ANP55347.1"/>
    </source>
</evidence>
<dbReference type="Proteomes" id="UP000092659">
    <property type="component" value="Chromosome"/>
</dbReference>
<feature type="signal peptide" evidence="2">
    <location>
        <begin position="1"/>
        <end position="24"/>
    </location>
</feature>
<evidence type="ECO:0000256" key="2">
    <source>
        <dbReference type="SAM" id="SignalP"/>
    </source>
</evidence>
<dbReference type="EMBL" id="CP016279">
    <property type="protein sequence ID" value="ANP55347.1"/>
    <property type="molecule type" value="Genomic_DNA"/>
</dbReference>
<reference evidence="4 6" key="2">
    <citation type="submission" date="2021-03" db="EMBL/GenBank/DDBJ databases">
        <title>Genomic Encyclopedia of Type Strains, Phase IV (KMG-IV): sequencing the most valuable type-strain genomes for metagenomic binning, comparative biology and taxonomic classification.</title>
        <authorList>
            <person name="Goeker M."/>
        </authorList>
    </citation>
    <scope>NUCLEOTIDE SEQUENCE [LARGE SCALE GENOMIC DNA]</scope>
    <source>
        <strain evidence="4 6">DSM 40499</strain>
    </source>
</reference>
<dbReference type="RefSeq" id="WP_067315009.1">
    <property type="nucleotide sequence ID" value="NZ_CP016279.1"/>
</dbReference>
<keyword evidence="6" id="KW-1185">Reference proteome</keyword>
<evidence type="ECO:0000313" key="4">
    <source>
        <dbReference type="EMBL" id="MBP2054424.1"/>
    </source>
</evidence>
<dbReference type="OrthoDB" id="4249545at2"/>
<reference evidence="3 5" key="1">
    <citation type="submission" date="2016-06" db="EMBL/GenBank/DDBJ databases">
        <title>Complete genome sequence of Streptomyces griseochromogenes ATCC 14511, the Blasticidin S producer.</title>
        <authorList>
            <person name="Wu L."/>
        </authorList>
    </citation>
    <scope>NUCLEOTIDE SEQUENCE [LARGE SCALE GENOMIC DNA]</scope>
    <source>
        <strain evidence="3 5">ATCC 14511</strain>
    </source>
</reference>
<dbReference type="AlphaFoldDB" id="A0A1B1B976"/>
<feature type="region of interest" description="Disordered" evidence="1">
    <location>
        <begin position="22"/>
        <end position="41"/>
    </location>
</feature>
<gene>
    <name evidence="3" type="ORF">AVL59_42280</name>
    <name evidence="4" type="ORF">J2Z21_007429</name>
</gene>
<dbReference type="PROSITE" id="PS51257">
    <property type="entry name" value="PROKAR_LIPOPROTEIN"/>
    <property type="match status" value="1"/>
</dbReference>
<evidence type="ECO:0000313" key="6">
    <source>
        <dbReference type="Proteomes" id="UP001519309"/>
    </source>
</evidence>
<feature type="chain" id="PRO_5038879163" description="Proteinase inhibitor I42 chagasin domain-containing protein" evidence="2">
    <location>
        <begin position="25"/>
        <end position="149"/>
    </location>
</feature>
<sequence>MRRTTPIVLAATALLLAGCGSQSGGDTGSKGKVSPSASAPSSGSGCAARLELKAAANGRTVCLAKGGELRISLDGTKTRPWKPVAASGTALRAINAGFVIQPGDASAAYKAVAAGTVKLTSSRPLCPAPDPGQVSCKGIQEWTVTVNVR</sequence>
<dbReference type="Proteomes" id="UP001519309">
    <property type="component" value="Unassembled WGS sequence"/>
</dbReference>
<evidence type="ECO:0000256" key="1">
    <source>
        <dbReference type="SAM" id="MobiDB-lite"/>
    </source>
</evidence>
<name>A0A1B1B976_9ACTN</name>
<dbReference type="EMBL" id="JAGGLP010000021">
    <property type="protein sequence ID" value="MBP2054424.1"/>
    <property type="molecule type" value="Genomic_DNA"/>
</dbReference>
<proteinExistence type="predicted"/>
<evidence type="ECO:0008006" key="7">
    <source>
        <dbReference type="Google" id="ProtNLM"/>
    </source>
</evidence>